<organism evidence="1 2">
    <name type="scientific">Plectus sambesii</name>
    <dbReference type="NCBI Taxonomy" id="2011161"/>
    <lineage>
        <taxon>Eukaryota</taxon>
        <taxon>Metazoa</taxon>
        <taxon>Ecdysozoa</taxon>
        <taxon>Nematoda</taxon>
        <taxon>Chromadorea</taxon>
        <taxon>Plectida</taxon>
        <taxon>Plectina</taxon>
        <taxon>Plectoidea</taxon>
        <taxon>Plectidae</taxon>
        <taxon>Plectus</taxon>
    </lineage>
</organism>
<reference evidence="2" key="1">
    <citation type="submission" date="2022-11" db="UniProtKB">
        <authorList>
            <consortium name="WormBaseParasite"/>
        </authorList>
    </citation>
    <scope>IDENTIFICATION</scope>
</reference>
<proteinExistence type="predicted"/>
<sequence length="98" mass="9870">MRGAQCDSADSAADRPSLRVDQLRPVCSRRGAGAGVPPPGGRAVLASVLSAPGSSSPLTATSASSRVAQVASRVWRSSVLGLIFARRSSLAVVALAGR</sequence>
<keyword evidence="1" id="KW-1185">Reference proteome</keyword>
<name>A0A914VES9_9BILA</name>
<evidence type="ECO:0000313" key="2">
    <source>
        <dbReference type="WBParaSite" id="PSAMB.scaffold1866size27112.g15275.t1"/>
    </source>
</evidence>
<protein>
    <submittedName>
        <fullName evidence="2">Uncharacterized protein</fullName>
    </submittedName>
</protein>
<accession>A0A914VES9</accession>
<dbReference type="Proteomes" id="UP000887566">
    <property type="component" value="Unplaced"/>
</dbReference>
<dbReference type="WBParaSite" id="PSAMB.scaffold1866size27112.g15275.t1">
    <property type="protein sequence ID" value="PSAMB.scaffold1866size27112.g15275.t1"/>
    <property type="gene ID" value="PSAMB.scaffold1866size27112.g15275"/>
</dbReference>
<dbReference type="AlphaFoldDB" id="A0A914VES9"/>
<evidence type="ECO:0000313" key="1">
    <source>
        <dbReference type="Proteomes" id="UP000887566"/>
    </source>
</evidence>